<dbReference type="GO" id="GO:0008840">
    <property type="term" value="F:4-hydroxy-tetrahydrodipicolinate synthase activity"/>
    <property type="evidence" value="ECO:0007669"/>
    <property type="project" value="UniProtKB-UniRule"/>
</dbReference>
<evidence type="ECO:0000256" key="5">
    <source>
        <dbReference type="ARBA" id="ARBA00022490"/>
    </source>
</evidence>
<evidence type="ECO:0000256" key="6">
    <source>
        <dbReference type="ARBA" id="ARBA00022605"/>
    </source>
</evidence>
<gene>
    <name evidence="12" type="primary">dapA</name>
    <name evidence="16" type="ORF">BC351_01730</name>
</gene>
<feature type="site" description="Part of a proton relay during catalysis" evidence="12">
    <location>
        <position position="46"/>
    </location>
</feature>
<feature type="active site" description="Proton donor/acceptor" evidence="12 14">
    <location>
        <position position="135"/>
    </location>
</feature>
<evidence type="ECO:0000256" key="8">
    <source>
        <dbReference type="ARBA" id="ARBA00023154"/>
    </source>
</evidence>
<comment type="caution">
    <text evidence="12">Was originally thought to be a dihydrodipicolinate synthase (DHDPS), catalyzing the condensation of (S)-aspartate-beta-semialdehyde [(S)-ASA] and pyruvate to dihydrodipicolinate (DHDP). However, it was shown in E.coli that the product of the enzymatic reaction is not dihydrodipicolinate but in fact (4S)-4-hydroxy-2,3,4,5-tetrahydro-(2S)-dipicolinic acid (HTPA), and that the consecutive dehydration reaction leading to DHDP is not spontaneous but catalyzed by DapB.</text>
</comment>
<evidence type="ECO:0000256" key="2">
    <source>
        <dbReference type="ARBA" id="ARBA00005120"/>
    </source>
</evidence>
<evidence type="ECO:0000256" key="13">
    <source>
        <dbReference type="PIRNR" id="PIRNR001365"/>
    </source>
</evidence>
<dbReference type="HAMAP" id="MF_00418">
    <property type="entry name" value="DapA"/>
    <property type="match status" value="1"/>
</dbReference>
<dbReference type="Proteomes" id="UP000190626">
    <property type="component" value="Unassembled WGS sequence"/>
</dbReference>
<dbReference type="EMBL" id="MBTG01000001">
    <property type="protein sequence ID" value="OPH61986.1"/>
    <property type="molecule type" value="Genomic_DNA"/>
</dbReference>
<evidence type="ECO:0000256" key="1">
    <source>
        <dbReference type="ARBA" id="ARBA00003294"/>
    </source>
</evidence>
<evidence type="ECO:0000256" key="9">
    <source>
        <dbReference type="ARBA" id="ARBA00023239"/>
    </source>
</evidence>
<reference evidence="17" key="1">
    <citation type="submission" date="2016-07" db="EMBL/GenBank/DDBJ databases">
        <authorList>
            <person name="Florea S."/>
            <person name="Webb J.S."/>
            <person name="Jaromczyk J."/>
            <person name="Schardl C.L."/>
        </authorList>
    </citation>
    <scope>NUCLEOTIDE SEQUENCE [LARGE SCALE GENOMIC DNA]</scope>
    <source>
        <strain evidence="17">CY1</strain>
    </source>
</reference>
<evidence type="ECO:0000313" key="16">
    <source>
        <dbReference type="EMBL" id="OPH61986.1"/>
    </source>
</evidence>
<dbReference type="PIRSF" id="PIRSF001365">
    <property type="entry name" value="DHDPS"/>
    <property type="match status" value="1"/>
</dbReference>
<evidence type="ECO:0000256" key="10">
    <source>
        <dbReference type="ARBA" id="ARBA00023270"/>
    </source>
</evidence>
<evidence type="ECO:0000256" key="4">
    <source>
        <dbReference type="ARBA" id="ARBA00012086"/>
    </source>
</evidence>
<dbReference type="RefSeq" id="WP_079408983.1">
    <property type="nucleotide sequence ID" value="NZ_MBTG01000001.1"/>
</dbReference>
<evidence type="ECO:0000313" key="17">
    <source>
        <dbReference type="Proteomes" id="UP000190626"/>
    </source>
</evidence>
<dbReference type="PANTHER" id="PTHR12128">
    <property type="entry name" value="DIHYDRODIPICOLINATE SYNTHASE"/>
    <property type="match status" value="1"/>
</dbReference>
<comment type="catalytic activity">
    <reaction evidence="11 12">
        <text>L-aspartate 4-semialdehyde + pyruvate = (2S,4S)-4-hydroxy-2,3,4,5-tetrahydrodipicolinate + H2O + H(+)</text>
        <dbReference type="Rhea" id="RHEA:34171"/>
        <dbReference type="ChEBI" id="CHEBI:15361"/>
        <dbReference type="ChEBI" id="CHEBI:15377"/>
        <dbReference type="ChEBI" id="CHEBI:15378"/>
        <dbReference type="ChEBI" id="CHEBI:67139"/>
        <dbReference type="ChEBI" id="CHEBI:537519"/>
        <dbReference type="EC" id="4.3.3.7"/>
    </reaction>
</comment>
<evidence type="ECO:0000256" key="12">
    <source>
        <dbReference type="HAMAP-Rule" id="MF_00418"/>
    </source>
</evidence>
<feature type="active site" description="Schiff-base intermediate with substrate" evidence="12 14">
    <location>
        <position position="163"/>
    </location>
</feature>
<keyword evidence="5 12" id="KW-0963">Cytoplasm</keyword>
<comment type="similarity">
    <text evidence="3 12 13">Belongs to the DapA family.</text>
</comment>
<dbReference type="Pfam" id="PF00701">
    <property type="entry name" value="DHDPS"/>
    <property type="match status" value="1"/>
</dbReference>
<organism evidence="16 17">
    <name type="scientific">Paenibacillus ferrarius</name>
    <dbReference type="NCBI Taxonomy" id="1469647"/>
    <lineage>
        <taxon>Bacteria</taxon>
        <taxon>Bacillati</taxon>
        <taxon>Bacillota</taxon>
        <taxon>Bacilli</taxon>
        <taxon>Bacillales</taxon>
        <taxon>Paenibacillaceae</taxon>
        <taxon>Paenibacillus</taxon>
    </lineage>
</organism>
<feature type="binding site" evidence="12 15">
    <location>
        <position position="47"/>
    </location>
    <ligand>
        <name>pyruvate</name>
        <dbReference type="ChEBI" id="CHEBI:15361"/>
    </ligand>
</feature>
<evidence type="ECO:0000256" key="14">
    <source>
        <dbReference type="PIRSR" id="PIRSR001365-1"/>
    </source>
</evidence>
<comment type="caution">
    <text evidence="16">The sequence shown here is derived from an EMBL/GenBank/DDBJ whole genome shotgun (WGS) entry which is preliminary data.</text>
</comment>
<dbReference type="InterPro" id="IPR005263">
    <property type="entry name" value="DapA"/>
</dbReference>
<dbReference type="UniPathway" id="UPA00034">
    <property type="reaction ID" value="UER00017"/>
</dbReference>
<feature type="site" description="Part of a proton relay during catalysis" evidence="12">
    <location>
        <position position="109"/>
    </location>
</feature>
<evidence type="ECO:0000256" key="11">
    <source>
        <dbReference type="ARBA" id="ARBA00047836"/>
    </source>
</evidence>
<dbReference type="Gene3D" id="3.20.20.70">
    <property type="entry name" value="Aldolase class I"/>
    <property type="match status" value="1"/>
</dbReference>
<evidence type="ECO:0000256" key="3">
    <source>
        <dbReference type="ARBA" id="ARBA00007592"/>
    </source>
</evidence>
<dbReference type="InterPro" id="IPR020624">
    <property type="entry name" value="Schiff_base-form_aldolases_CS"/>
</dbReference>
<dbReference type="CDD" id="cd00950">
    <property type="entry name" value="DHDPS"/>
    <property type="match status" value="1"/>
</dbReference>
<comment type="pathway">
    <text evidence="2 12">Amino-acid biosynthesis; L-lysine biosynthesis via DAP pathway; (S)-tetrahydrodipicolinate from L-aspartate: step 3/4.</text>
</comment>
<accession>A0A1V4HSZ1</accession>
<dbReference type="OrthoDB" id="9782828at2"/>
<dbReference type="InterPro" id="IPR013785">
    <property type="entry name" value="Aldolase_TIM"/>
</dbReference>
<dbReference type="PROSITE" id="PS00665">
    <property type="entry name" value="DHDPS_1"/>
    <property type="match status" value="1"/>
</dbReference>
<dbReference type="InterPro" id="IPR002220">
    <property type="entry name" value="DapA-like"/>
</dbReference>
<dbReference type="GO" id="GO:0019877">
    <property type="term" value="P:diaminopimelate biosynthetic process"/>
    <property type="evidence" value="ECO:0007669"/>
    <property type="project" value="UniProtKB-UniRule"/>
</dbReference>
<dbReference type="PRINTS" id="PR00146">
    <property type="entry name" value="DHPICSNTHASE"/>
</dbReference>
<dbReference type="SUPFAM" id="SSF51569">
    <property type="entry name" value="Aldolase"/>
    <property type="match status" value="1"/>
</dbReference>
<comment type="subcellular location">
    <subcellularLocation>
        <location evidence="12">Cytoplasm</location>
    </subcellularLocation>
</comment>
<keyword evidence="9 12" id="KW-0456">Lyase</keyword>
<keyword evidence="6 12" id="KW-0028">Amino-acid biosynthesis</keyword>
<keyword evidence="8 12" id="KW-0457">Lysine biosynthesis</keyword>
<dbReference type="SMART" id="SM01130">
    <property type="entry name" value="DHDPS"/>
    <property type="match status" value="1"/>
</dbReference>
<name>A0A1V4HSZ1_9BACL</name>
<dbReference type="STRING" id="1469647.BC351_01730"/>
<dbReference type="GO" id="GO:0005829">
    <property type="term" value="C:cytosol"/>
    <property type="evidence" value="ECO:0007669"/>
    <property type="project" value="TreeGrafter"/>
</dbReference>
<keyword evidence="17" id="KW-1185">Reference proteome</keyword>
<comment type="subunit">
    <text evidence="12">Homotetramer; dimer of dimers.</text>
</comment>
<evidence type="ECO:0000256" key="7">
    <source>
        <dbReference type="ARBA" id="ARBA00022915"/>
    </source>
</evidence>
<sequence>MDFGRVITAMVTPFDEQLQVNWDQVEPLINYLIEEQQSDSLVICGTTGEAPTLTDDEKLKLIELSVRYTRGRCKIIAGTGSNDTAHTVHFSQKVEKLGVDGLLIVAPYYNRPSQEGLFQHFKAVAESVQTAVILYNVPGRTGVNLDAETTVRLSQISNIVATKDCANTDQLTRIVAEAAPGFLVYSGDDSSALPALAVGCQGIISVASHVIGKEMQSMIKYYLEGNVQQAAELHRKLHPVFTGIFRVPSPAPIKHALALKGIQTGGVRLPLVRVSEQEGQFIQSLFV</sequence>
<dbReference type="GO" id="GO:0009089">
    <property type="term" value="P:lysine biosynthetic process via diaminopimelate"/>
    <property type="evidence" value="ECO:0007669"/>
    <property type="project" value="UniProtKB-UniRule"/>
</dbReference>
<dbReference type="EC" id="4.3.3.7" evidence="4 12"/>
<feature type="binding site" evidence="12 15">
    <location>
        <position position="204"/>
    </location>
    <ligand>
        <name>pyruvate</name>
        <dbReference type="ChEBI" id="CHEBI:15361"/>
    </ligand>
</feature>
<evidence type="ECO:0000256" key="15">
    <source>
        <dbReference type="PIRSR" id="PIRSR001365-2"/>
    </source>
</evidence>
<comment type="function">
    <text evidence="1 12">Catalyzes the condensation of (S)-aspartate-beta-semialdehyde [(S)-ASA] and pyruvate to 4-hydroxy-tetrahydrodipicolinate (HTPA).</text>
</comment>
<dbReference type="PANTHER" id="PTHR12128:SF66">
    <property type="entry name" value="4-HYDROXY-2-OXOGLUTARATE ALDOLASE, MITOCHONDRIAL"/>
    <property type="match status" value="1"/>
</dbReference>
<keyword evidence="7 12" id="KW-0220">Diaminopimelate biosynthesis</keyword>
<protein>
    <recommendedName>
        <fullName evidence="4 12">4-hydroxy-tetrahydrodipicolinate synthase</fullName>
        <shortName evidence="12">HTPA synthase</shortName>
        <ecNumber evidence="4 12">4.3.3.7</ecNumber>
    </recommendedName>
</protein>
<keyword evidence="10 12" id="KW-0704">Schiff base</keyword>
<dbReference type="NCBIfam" id="TIGR00674">
    <property type="entry name" value="dapA"/>
    <property type="match status" value="1"/>
</dbReference>
<proteinExistence type="inferred from homology"/>
<dbReference type="AlphaFoldDB" id="A0A1V4HSZ1"/>